<gene>
    <name evidence="1" type="ORF">NJ959_00615</name>
</gene>
<dbReference type="RefSeq" id="WP_254009795.1">
    <property type="nucleotide sequence ID" value="NZ_JAMZMM010000003.1"/>
</dbReference>
<accession>A0AAE3GM99</accession>
<sequence length="79" mass="9043">MTTGMIIACRVRYYSQQPEDYLFCPSSTPPTPQSVFFSLESRGWGGFGILDDWRCDRANRTDAGSQKPGFFLNIDRLNR</sequence>
<dbReference type="Proteomes" id="UP001204953">
    <property type="component" value="Unassembled WGS sequence"/>
</dbReference>
<name>A0AAE3GM99_9CYAN</name>
<protein>
    <submittedName>
        <fullName evidence="1">Uncharacterized protein</fullName>
    </submittedName>
</protein>
<reference evidence="1" key="1">
    <citation type="submission" date="2022-06" db="EMBL/GenBank/DDBJ databases">
        <title>New cyanobacteria of genus Symplocastrum in benthos of Lake Baikal.</title>
        <authorList>
            <person name="Sorokovikova E."/>
            <person name="Tikhonova I."/>
            <person name="Krasnopeev A."/>
            <person name="Evseev P."/>
            <person name="Gladkikh A."/>
            <person name="Belykh O."/>
        </authorList>
    </citation>
    <scope>NUCLEOTIDE SEQUENCE</scope>
    <source>
        <strain evidence="1">BBK-W-15</strain>
    </source>
</reference>
<comment type="caution">
    <text evidence="1">The sequence shown here is derived from an EMBL/GenBank/DDBJ whole genome shotgun (WGS) entry which is preliminary data.</text>
</comment>
<keyword evidence="2" id="KW-1185">Reference proteome</keyword>
<organism evidence="1 2">
    <name type="scientific">Limnofasciculus baicalensis BBK-W-15</name>
    <dbReference type="NCBI Taxonomy" id="2699891"/>
    <lineage>
        <taxon>Bacteria</taxon>
        <taxon>Bacillati</taxon>
        <taxon>Cyanobacteriota</taxon>
        <taxon>Cyanophyceae</taxon>
        <taxon>Coleofasciculales</taxon>
        <taxon>Coleofasciculaceae</taxon>
        <taxon>Limnofasciculus</taxon>
        <taxon>Limnofasciculus baicalensis</taxon>
    </lineage>
</organism>
<dbReference type="EMBL" id="JAMZMM010000003">
    <property type="protein sequence ID" value="MCP2726979.1"/>
    <property type="molecule type" value="Genomic_DNA"/>
</dbReference>
<dbReference type="AlphaFoldDB" id="A0AAE3GM99"/>
<proteinExistence type="predicted"/>
<evidence type="ECO:0000313" key="1">
    <source>
        <dbReference type="EMBL" id="MCP2726979.1"/>
    </source>
</evidence>
<evidence type="ECO:0000313" key="2">
    <source>
        <dbReference type="Proteomes" id="UP001204953"/>
    </source>
</evidence>